<dbReference type="GO" id="GO:0000725">
    <property type="term" value="P:recombinational repair"/>
    <property type="evidence" value="ECO:0007669"/>
    <property type="project" value="TreeGrafter"/>
</dbReference>
<dbReference type="PATRIC" id="fig|480391.4.peg.671"/>
<dbReference type="GO" id="GO:0005524">
    <property type="term" value="F:ATP binding"/>
    <property type="evidence" value="ECO:0007669"/>
    <property type="project" value="UniProtKB-UniRule"/>
</dbReference>
<organism evidence="7 8">
    <name type="scientific">Pediococcus argentinicus</name>
    <dbReference type="NCBI Taxonomy" id="480391"/>
    <lineage>
        <taxon>Bacteria</taxon>
        <taxon>Bacillati</taxon>
        <taxon>Bacillota</taxon>
        <taxon>Bacilli</taxon>
        <taxon>Lactobacillales</taxon>
        <taxon>Lactobacillaceae</taxon>
        <taxon>Pediococcus</taxon>
    </lineage>
</organism>
<dbReference type="GO" id="GO:0005829">
    <property type="term" value="C:cytosol"/>
    <property type="evidence" value="ECO:0007669"/>
    <property type="project" value="TreeGrafter"/>
</dbReference>
<keyword evidence="1 5" id="KW-0547">Nucleotide-binding</keyword>
<keyword evidence="2 5" id="KW-0378">Hydrolase</keyword>
<evidence type="ECO:0000256" key="1">
    <source>
        <dbReference type="ARBA" id="ARBA00022741"/>
    </source>
</evidence>
<feature type="domain" description="UvrD-like helicase ATP-binding" evidence="6">
    <location>
        <begin position="243"/>
        <end position="631"/>
    </location>
</feature>
<evidence type="ECO:0000313" key="8">
    <source>
        <dbReference type="Proteomes" id="UP000051249"/>
    </source>
</evidence>
<dbReference type="Proteomes" id="UP000051249">
    <property type="component" value="Unassembled WGS sequence"/>
</dbReference>
<dbReference type="PANTHER" id="PTHR11070:SF17">
    <property type="entry name" value="DNA HELICASE IV"/>
    <property type="match status" value="1"/>
</dbReference>
<comment type="caution">
    <text evidence="7">The sequence shown here is derived from an EMBL/GenBank/DDBJ whole genome shotgun (WGS) entry which is preliminary data.</text>
</comment>
<feature type="binding site" evidence="5">
    <location>
        <begin position="264"/>
        <end position="271"/>
    </location>
    <ligand>
        <name>ATP</name>
        <dbReference type="ChEBI" id="CHEBI:30616"/>
    </ligand>
</feature>
<dbReference type="Pfam" id="PF13538">
    <property type="entry name" value="UvrD_C_2"/>
    <property type="match status" value="1"/>
</dbReference>
<evidence type="ECO:0000256" key="5">
    <source>
        <dbReference type="PROSITE-ProRule" id="PRU00560"/>
    </source>
</evidence>
<keyword evidence="4 5" id="KW-0067">ATP-binding</keyword>
<sequence length="802" mass="92159">MVLVKGIFNQPNQLTYKGFAPKIVQAFKKSKWRDNMDSEQKQEQTRVDRVVEQIKTEQVHIEDLYAKAQQETKNVEKNYSQNAKVNMIEADDRIETAAEIQQQKGLVARTIENEAILNRQITALKELEKSPYFGRIDIKGQDESSSEPLYIGISSFADQNGNFLVYDWRAPISNIYYNGTLGKVSYDTPAGHMTTELVKKRQFVINDAKIVHMFDINETVGDELLQAALGEQNDEYMRNIVSTIQKEQNDIIRDTTSDLLVVQGVAGSGKTSAILQRIAYLLYHSRASLNADEIVLFSPNRLYSRYISDVLPSLGERNMRQLTLAEFFSRRFEGLSVESLFDRYENNPKLALQEQALQDWQESAECIHAIQEYVEQLSVADLKFNDINHKGEAFFAKEEIAAIFASFPTSISLPNRFVKTKNELIRRLQKRTLQEIKKDWVQERINQIGDEQYHNIVGRRHFKSYDEENRFIGSAIVKQSFQIIDDAIYNNYFIDAYQQYQDFWQWTKTPEGIHEETWNNKINNFVQNLEFHKLNLTDAAPLLMLRDLIVGSGVNRKFQYVFVDEMQDYSIAQMMYLKHAFPKAKFTLLGDSEQSLFKDVTAPQELLDHLEDALQVHKANLITLNRSYRSTAPITKFAAALLPDGDQIQAFSRDGAKPLVIESQPENFSSNLIQLCQTELDQNGSVAILTKNQTESIAVEKLLHKKFHTHLLNDGDLSLPKGLVILPIYLAKGLEFDSVIVYNTSDVNYHNTKWRGTLYTMASRAMHQLSMISNGPMSRLILDLNSDLFEEKELPKKSLKQN</sequence>
<dbReference type="EMBL" id="JQCQ01000002">
    <property type="protein sequence ID" value="KRO26202.1"/>
    <property type="molecule type" value="Genomic_DNA"/>
</dbReference>
<dbReference type="InterPro" id="IPR027785">
    <property type="entry name" value="UvrD-like_helicase_C"/>
</dbReference>
<dbReference type="InterPro" id="IPR000212">
    <property type="entry name" value="DNA_helicase_UvrD/REP"/>
</dbReference>
<dbReference type="Gene3D" id="3.40.50.300">
    <property type="entry name" value="P-loop containing nucleotide triphosphate hydrolases"/>
    <property type="match status" value="2"/>
</dbReference>
<dbReference type="InterPro" id="IPR027417">
    <property type="entry name" value="P-loop_NTPase"/>
</dbReference>
<evidence type="ECO:0000259" key="6">
    <source>
        <dbReference type="PROSITE" id="PS51198"/>
    </source>
</evidence>
<evidence type="ECO:0000256" key="2">
    <source>
        <dbReference type="ARBA" id="ARBA00022801"/>
    </source>
</evidence>
<name>A0A0R2NSJ8_9LACO</name>
<dbReference type="InterPro" id="IPR014016">
    <property type="entry name" value="UvrD-like_ATP-bd"/>
</dbReference>
<proteinExistence type="predicted"/>
<dbReference type="GO" id="GO:0003677">
    <property type="term" value="F:DNA binding"/>
    <property type="evidence" value="ECO:0007669"/>
    <property type="project" value="InterPro"/>
</dbReference>
<accession>A0A0R2NSJ8</accession>
<evidence type="ECO:0000256" key="4">
    <source>
        <dbReference type="ARBA" id="ARBA00022840"/>
    </source>
</evidence>
<dbReference type="GO" id="GO:0016787">
    <property type="term" value="F:hydrolase activity"/>
    <property type="evidence" value="ECO:0007669"/>
    <property type="project" value="UniProtKB-UniRule"/>
</dbReference>
<dbReference type="SUPFAM" id="SSF52540">
    <property type="entry name" value="P-loop containing nucleoside triphosphate hydrolases"/>
    <property type="match status" value="1"/>
</dbReference>
<reference evidence="7 8" key="1">
    <citation type="journal article" date="2015" name="Genome Announc.">
        <title>Expanding the biotechnology potential of lactobacilli through comparative genomics of 213 strains and associated genera.</title>
        <authorList>
            <person name="Sun Z."/>
            <person name="Harris H.M."/>
            <person name="McCann A."/>
            <person name="Guo C."/>
            <person name="Argimon S."/>
            <person name="Zhang W."/>
            <person name="Yang X."/>
            <person name="Jeffery I.B."/>
            <person name="Cooney J.C."/>
            <person name="Kagawa T.F."/>
            <person name="Liu W."/>
            <person name="Song Y."/>
            <person name="Salvetti E."/>
            <person name="Wrobel A."/>
            <person name="Rasinkangas P."/>
            <person name="Parkhill J."/>
            <person name="Rea M.C."/>
            <person name="O'Sullivan O."/>
            <person name="Ritari J."/>
            <person name="Douillard F.P."/>
            <person name="Paul Ross R."/>
            <person name="Yang R."/>
            <person name="Briner A.E."/>
            <person name="Felis G.E."/>
            <person name="de Vos W.M."/>
            <person name="Barrangou R."/>
            <person name="Klaenhammer T.R."/>
            <person name="Caufield P.W."/>
            <person name="Cui Y."/>
            <person name="Zhang H."/>
            <person name="O'Toole P.W."/>
        </authorList>
    </citation>
    <scope>NUCLEOTIDE SEQUENCE [LARGE SCALE GENOMIC DNA]</scope>
    <source>
        <strain evidence="7 8">DSM 23026</strain>
    </source>
</reference>
<protein>
    <submittedName>
        <fullName evidence="7">Superfamily I DNA RNA helicase</fullName>
    </submittedName>
</protein>
<dbReference type="Pfam" id="PF13245">
    <property type="entry name" value="AAA_19"/>
    <property type="match status" value="1"/>
</dbReference>
<dbReference type="InterPro" id="IPR048228">
    <property type="entry name" value="HelD_bacillota"/>
</dbReference>
<evidence type="ECO:0000256" key="3">
    <source>
        <dbReference type="ARBA" id="ARBA00022806"/>
    </source>
</evidence>
<gene>
    <name evidence="7" type="ORF">IV88_GL000662</name>
</gene>
<evidence type="ECO:0000313" key="7">
    <source>
        <dbReference type="EMBL" id="KRO26202.1"/>
    </source>
</evidence>
<keyword evidence="3 5" id="KW-0347">Helicase</keyword>
<dbReference type="NCBIfam" id="NF041464">
    <property type="entry name" value="HelD_BACSU"/>
    <property type="match status" value="1"/>
</dbReference>
<dbReference type="GO" id="GO:0043138">
    <property type="term" value="F:3'-5' DNA helicase activity"/>
    <property type="evidence" value="ECO:0007669"/>
    <property type="project" value="TreeGrafter"/>
</dbReference>
<dbReference type="PROSITE" id="PS51198">
    <property type="entry name" value="UVRD_HELICASE_ATP_BIND"/>
    <property type="match status" value="1"/>
</dbReference>
<dbReference type="AlphaFoldDB" id="A0A0R2NSJ8"/>
<dbReference type="PANTHER" id="PTHR11070">
    <property type="entry name" value="UVRD / RECB / PCRA DNA HELICASE FAMILY MEMBER"/>
    <property type="match status" value="1"/>
</dbReference>
<keyword evidence="8" id="KW-1185">Reference proteome</keyword>